<reference evidence="3" key="1">
    <citation type="submission" date="2016-05" db="EMBL/GenBank/DDBJ databases">
        <title>Comparative genomics of biotechnologically important yeasts.</title>
        <authorList>
            <consortium name="DOE Joint Genome Institute"/>
            <person name="Riley R."/>
            <person name="Haridas S."/>
            <person name="Wolfe K.H."/>
            <person name="Lopes M.R."/>
            <person name="Hittinger C.T."/>
            <person name="Goker M."/>
            <person name="Salamov A."/>
            <person name="Wisecaver J."/>
            <person name="Long T.M."/>
            <person name="Aerts A.L."/>
            <person name="Barry K."/>
            <person name="Choi C."/>
            <person name="Clum A."/>
            <person name="Coughlan A.Y."/>
            <person name="Deshpande S."/>
            <person name="Douglass A.P."/>
            <person name="Hanson S.J."/>
            <person name="Klenk H.-P."/>
            <person name="Labutti K."/>
            <person name="Lapidus A."/>
            <person name="Lindquist E."/>
            <person name="Lipzen A."/>
            <person name="Meier-Kolthoff J.P."/>
            <person name="Ohm R.A."/>
            <person name="Otillar R.P."/>
            <person name="Pangilinan J."/>
            <person name="Peng Y."/>
            <person name="Rokas A."/>
            <person name="Rosa C.A."/>
            <person name="Scheuner C."/>
            <person name="Sibirny A.A."/>
            <person name="Slot J.C."/>
            <person name="Stielow J.B."/>
            <person name="Sun H."/>
            <person name="Kurtzman C.P."/>
            <person name="Blackwell M."/>
            <person name="Grigoriev I.V."/>
            <person name="Jeffries T.W."/>
        </authorList>
    </citation>
    <scope>NUCLEOTIDE SEQUENCE [LARGE SCALE GENOMIC DNA]</scope>
    <source>
        <strain evidence="3">DSM 1968</strain>
    </source>
</reference>
<evidence type="ECO:0000313" key="2">
    <source>
        <dbReference type="EMBL" id="ODV63583.1"/>
    </source>
</evidence>
<sequence length="205" mass="23080">MDKLAEWQSGRYNSCWICCCSASWCYSWKMELELELKPSNSTAKRQFHQKVKFANRNFRTAQTDPRLIGTHVHSGVWVTRFGEQRAADSGMRWSCTQSPPAPCPQLCFFFLLLLSYISLLLLSILLLQLRLQLCLQLASHSSMLVPAILLRFHPSCPSQLSAATGKDSSHKLPGFQLSAGSSLTGKKKWPWRSKLAWDNSAGGQT</sequence>
<feature type="transmembrane region" description="Helical" evidence="1">
    <location>
        <begin position="108"/>
        <end position="127"/>
    </location>
</feature>
<keyword evidence="3" id="KW-1185">Reference proteome</keyword>
<evidence type="ECO:0000313" key="3">
    <source>
        <dbReference type="Proteomes" id="UP000095038"/>
    </source>
</evidence>
<keyword evidence="1" id="KW-0472">Membrane</keyword>
<dbReference type="EMBL" id="KV454475">
    <property type="protein sequence ID" value="ODV63583.1"/>
    <property type="molecule type" value="Genomic_DNA"/>
</dbReference>
<proteinExistence type="predicted"/>
<protein>
    <submittedName>
        <fullName evidence="2">Uncharacterized protein</fullName>
    </submittedName>
</protein>
<keyword evidence="1" id="KW-1133">Transmembrane helix</keyword>
<dbReference type="Proteomes" id="UP000095038">
    <property type="component" value="Unassembled WGS sequence"/>
</dbReference>
<keyword evidence="1" id="KW-0812">Transmembrane</keyword>
<dbReference type="AlphaFoldDB" id="A0A1D2VPN7"/>
<name>A0A1D2VPN7_9ASCO</name>
<gene>
    <name evidence="2" type="ORF">ASCRUDRAFT_97198</name>
</gene>
<dbReference type="RefSeq" id="XP_020049890.1">
    <property type="nucleotide sequence ID" value="XM_020195232.1"/>
</dbReference>
<accession>A0A1D2VPN7</accession>
<evidence type="ECO:0000256" key="1">
    <source>
        <dbReference type="SAM" id="Phobius"/>
    </source>
</evidence>
<dbReference type="GeneID" id="30968868"/>
<dbReference type="InParanoid" id="A0A1D2VPN7"/>
<organism evidence="2 3">
    <name type="scientific">Ascoidea rubescens DSM 1968</name>
    <dbReference type="NCBI Taxonomy" id="1344418"/>
    <lineage>
        <taxon>Eukaryota</taxon>
        <taxon>Fungi</taxon>
        <taxon>Dikarya</taxon>
        <taxon>Ascomycota</taxon>
        <taxon>Saccharomycotina</taxon>
        <taxon>Saccharomycetes</taxon>
        <taxon>Ascoideaceae</taxon>
        <taxon>Ascoidea</taxon>
    </lineage>
</organism>